<dbReference type="InterPro" id="IPR030678">
    <property type="entry name" value="Peptide/Ni-bd"/>
</dbReference>
<accession>A0ABW8N466</accession>
<dbReference type="Gene3D" id="3.90.76.10">
    <property type="entry name" value="Dipeptide-binding Protein, Domain 1"/>
    <property type="match status" value="1"/>
</dbReference>
<dbReference type="EMBL" id="JBIYDN010000069">
    <property type="protein sequence ID" value="MFK4448947.1"/>
    <property type="molecule type" value="Genomic_DNA"/>
</dbReference>
<dbReference type="Gene3D" id="3.40.190.10">
    <property type="entry name" value="Periplasmic binding protein-like II"/>
    <property type="match status" value="1"/>
</dbReference>
<reference evidence="2 3" key="1">
    <citation type="submission" date="2024-10" db="EMBL/GenBank/DDBJ databases">
        <authorList>
            <person name="Deangelis K."/>
            <person name="Huntemann M."/>
            <person name="Clum A."/>
            <person name="Wang J."/>
            <person name="Palaniappan K."/>
            <person name="Ritter S."/>
            <person name="Chen I.-M."/>
            <person name="Stamatis D."/>
            <person name="Reddy T."/>
            <person name="O'Malley R."/>
            <person name="Daum C."/>
            <person name="Ng V."/>
            <person name="Ivanova N."/>
            <person name="Kyrpides N."/>
            <person name="Woyke T."/>
        </authorList>
    </citation>
    <scope>NUCLEOTIDE SEQUENCE [LARGE SCALE GENOMIC DNA]</scope>
    <source>
        <strain evidence="2 3">GAS97</strain>
    </source>
</reference>
<dbReference type="InterPro" id="IPR039424">
    <property type="entry name" value="SBP_5"/>
</dbReference>
<protein>
    <submittedName>
        <fullName evidence="2">Peptide/nickel transport system substrate-binding protein</fullName>
    </submittedName>
</protein>
<dbReference type="RefSeq" id="WP_404615619.1">
    <property type="nucleotide sequence ID" value="NZ_JBIYDN010000069.1"/>
</dbReference>
<organism evidence="2 3">
    <name type="scientific">Caballeronia udeis</name>
    <dbReference type="NCBI Taxonomy" id="1232866"/>
    <lineage>
        <taxon>Bacteria</taxon>
        <taxon>Pseudomonadati</taxon>
        <taxon>Pseudomonadota</taxon>
        <taxon>Betaproteobacteria</taxon>
        <taxon>Burkholderiales</taxon>
        <taxon>Burkholderiaceae</taxon>
        <taxon>Caballeronia</taxon>
    </lineage>
</organism>
<dbReference type="PANTHER" id="PTHR30290">
    <property type="entry name" value="PERIPLASMIC BINDING COMPONENT OF ABC TRANSPORTER"/>
    <property type="match status" value="1"/>
</dbReference>
<gene>
    <name evidence="2" type="ORF">ABH943_008992</name>
</gene>
<reference evidence="2 3" key="2">
    <citation type="submission" date="2024-11" db="EMBL/GenBank/DDBJ databases">
        <title>Using genomics to understand microbial adaptation to soil warming.</title>
        <authorList>
            <person name="Deangelis K.M. PhD."/>
        </authorList>
    </citation>
    <scope>NUCLEOTIDE SEQUENCE [LARGE SCALE GENOMIC DNA]</scope>
    <source>
        <strain evidence="2 3">GAS97</strain>
    </source>
</reference>
<keyword evidence="3" id="KW-1185">Reference proteome</keyword>
<dbReference type="CDD" id="cd08512">
    <property type="entry name" value="PBP2_NikA_DppA_OppA_like_7"/>
    <property type="match status" value="1"/>
</dbReference>
<dbReference type="PIRSF" id="PIRSF002741">
    <property type="entry name" value="MppA"/>
    <property type="match status" value="1"/>
</dbReference>
<feature type="domain" description="Solute-binding protein family 5" evidence="1">
    <location>
        <begin position="78"/>
        <end position="447"/>
    </location>
</feature>
<name>A0ABW8N466_9BURK</name>
<sequence length="532" mass="59535">MEHCRRRIFVAGSTLIAASVLCPLSLRRASAQSSQSLIWGSNLPPTLDPHALYDVPSAFTRVNLYDALFEYDGNPAVLKPVLVDSYKISPDGKVYDFQLKEGVRFHDGGVLSASDVVYSFKRLLTLGTGPAAVFSHVLKPDSLLPTGAHSFRVQLSEPFSPLLDTLTAVAIVNQKLLESKTTNGDWAQDWISKNDAGSGPYRVVDGSFTGLIHLDLAVYPQYFRGWLTKTPINSVLCRPVRDDATRLLAIEKGDIDATNTNLRPDQQDRLLNAPNVELVKGAGKRLFLFRMHNGRAPLNNVNFRKALACAFPYDLYISRIMRGQVDRNPGPLLQGMWGYPPNLEGYKYDLGRARQYLEKAKAEGADITREINFLALVGFDETVQAAQLLQSELRKIGVTLTISKAVWANASQRIKQEQTSPDIWAHWMSAYYLDPDNYFGQMYSQAAIGTDLGSSWYRDEQTDALIVRARRLLDKTQRKSLYETISNRLVDQCVDIWIYNGSATRAIRKRVKGYQSGLIGDSVPLRAMYLQT</sequence>
<dbReference type="InterPro" id="IPR000914">
    <property type="entry name" value="SBP_5_dom"/>
</dbReference>
<dbReference type="SUPFAM" id="SSF53850">
    <property type="entry name" value="Periplasmic binding protein-like II"/>
    <property type="match status" value="1"/>
</dbReference>
<evidence type="ECO:0000259" key="1">
    <source>
        <dbReference type="Pfam" id="PF00496"/>
    </source>
</evidence>
<evidence type="ECO:0000313" key="3">
    <source>
        <dbReference type="Proteomes" id="UP001620514"/>
    </source>
</evidence>
<evidence type="ECO:0000313" key="2">
    <source>
        <dbReference type="EMBL" id="MFK4448947.1"/>
    </source>
</evidence>
<comment type="caution">
    <text evidence="2">The sequence shown here is derived from an EMBL/GenBank/DDBJ whole genome shotgun (WGS) entry which is preliminary data.</text>
</comment>
<dbReference type="Pfam" id="PF00496">
    <property type="entry name" value="SBP_bac_5"/>
    <property type="match status" value="1"/>
</dbReference>
<dbReference type="Proteomes" id="UP001620514">
    <property type="component" value="Unassembled WGS sequence"/>
</dbReference>
<dbReference type="PANTHER" id="PTHR30290:SF34">
    <property type="entry name" value="ABC TRANSPORTER, PERIPLASMIC OLIGO-PEPTIDE BINDING PROTEIN, PUTATIVE-RELATED"/>
    <property type="match status" value="1"/>
</dbReference>
<proteinExistence type="predicted"/>
<dbReference type="Gene3D" id="3.10.105.10">
    <property type="entry name" value="Dipeptide-binding Protein, Domain 3"/>
    <property type="match status" value="1"/>
</dbReference>